<keyword evidence="6" id="KW-1185">Reference proteome</keyword>
<dbReference type="InterPro" id="IPR047368">
    <property type="entry name" value="KH-I_AKAP1"/>
</dbReference>
<dbReference type="Proteomes" id="UP000265120">
    <property type="component" value="Chromosome 4"/>
</dbReference>
<evidence type="ECO:0000313" key="6">
    <source>
        <dbReference type="Proteomes" id="UP000265120"/>
    </source>
</evidence>
<dbReference type="FunCoup" id="A0A3P8V2P1">
    <property type="interactions" value="525"/>
</dbReference>
<dbReference type="GO" id="GO:0016020">
    <property type="term" value="C:membrane"/>
    <property type="evidence" value="ECO:0007669"/>
    <property type="project" value="TreeGrafter"/>
</dbReference>
<dbReference type="SUPFAM" id="SSF63748">
    <property type="entry name" value="Tudor/PWWP/MBT"/>
    <property type="match status" value="1"/>
</dbReference>
<keyword evidence="3" id="KW-1133">Transmembrane helix</keyword>
<feature type="transmembrane region" description="Helical" evidence="3">
    <location>
        <begin position="6"/>
        <end position="24"/>
    </location>
</feature>
<reference evidence="5 6" key="1">
    <citation type="journal article" date="2014" name="Nat. Genet.">
        <title>Whole-genome sequence of a flatfish provides insights into ZW sex chromosome evolution and adaptation to a benthic lifestyle.</title>
        <authorList>
            <person name="Chen S."/>
            <person name="Zhang G."/>
            <person name="Shao C."/>
            <person name="Huang Q."/>
            <person name="Liu G."/>
            <person name="Zhang P."/>
            <person name="Song W."/>
            <person name="An N."/>
            <person name="Chalopin D."/>
            <person name="Volff J.N."/>
            <person name="Hong Y."/>
            <person name="Li Q."/>
            <person name="Sha Z."/>
            <person name="Zhou H."/>
            <person name="Xie M."/>
            <person name="Yu Q."/>
            <person name="Liu Y."/>
            <person name="Xiang H."/>
            <person name="Wang N."/>
            <person name="Wu K."/>
            <person name="Yang C."/>
            <person name="Zhou Q."/>
            <person name="Liao X."/>
            <person name="Yang L."/>
            <person name="Hu Q."/>
            <person name="Zhang J."/>
            <person name="Meng L."/>
            <person name="Jin L."/>
            <person name="Tian Y."/>
            <person name="Lian J."/>
            <person name="Yang J."/>
            <person name="Miao G."/>
            <person name="Liu S."/>
            <person name="Liang Z."/>
            <person name="Yan F."/>
            <person name="Li Y."/>
            <person name="Sun B."/>
            <person name="Zhang H."/>
            <person name="Zhang J."/>
            <person name="Zhu Y."/>
            <person name="Du M."/>
            <person name="Zhao Y."/>
            <person name="Schartl M."/>
            <person name="Tang Q."/>
            <person name="Wang J."/>
        </authorList>
    </citation>
    <scope>NUCLEOTIDE SEQUENCE</scope>
</reference>
<dbReference type="PANTHER" id="PTHR22948:SF65">
    <property type="entry name" value="A-KINASE ANCHORING PROTEIN 1"/>
    <property type="match status" value="1"/>
</dbReference>
<dbReference type="Gene3D" id="3.30.1370.10">
    <property type="entry name" value="K Homology domain, type 1"/>
    <property type="match status" value="1"/>
</dbReference>
<dbReference type="InterPro" id="IPR004088">
    <property type="entry name" value="KH_dom_type_1"/>
</dbReference>
<sequence length="847" mass="91814">MGIRSVLPYTLPGVIALIGWWWYISRKKERLSRQGSPEGAPTDATLITSPTEGSNGLVVPPINGTERSAQGSVHATNLKREHESFSYAHNQDYEAASSLRQCSEEDDTHLGRIRGEEVLKPSDLTQSLPGRDDILQVTVNDHRDAEEGSVHCSVTELEEHQLRDLASRSEGSVEVIIQPCRSNDVTSSPDIKTYLSDAERPEPEGEVAMRSKEICVCTVTPAKVQSIPPSESDTQETQHSSKDLFVTSSPDLTSVTLTSVQDSLSLSAIPEGIKIQSSGDEQDLEILVAGLVSGVISAATQEVLSVTRCQVTDGDQQGFISSTAVPCSEQEPVIAQNHHHPLTSSSPINESRGAIEKGITNGCSLTPISEPVEVSHRDLKTDSVPTEFLISSQEASQSASSLNTKLRDEADVIAEDSACSTFEEGISSEELPSSTYDHQLDVIQVTDLSVKEAERAKSLVETCTKAMDLTEIEENSMGAKPKIKLNGAGLGYKAHGTSEVEADQSGVVLATSPGPLMSICAINPCGSDVNSMDSVDSGCTMGNGDNQSNHAASLSSELVIWEIEVPKLLVGRLIGKQGRFVSYIKQNSGAKIYISTLPYTQDFQICHIEGAQQQVDKALSLISKRFKDLDLTNLYAPPLTLPSLPMTSWLLLPTGVTIEVTVVNIVSAGHVFVQQHTHPTYHALRSLDQQMSLCYSQPGTPALPSPAEVGVICAAPAGEGAWWRAQLITFYKETNEVEIRYVDYGGYDRVKIDSLRQIRSDFVTLPFQGAEVLLDNIAPLSGEDRFSPEATSALEEMTRLPLLAQVSNYDNNTGLPLVHLWNMVGEEVISVNRTFAERGLVLWVDGF</sequence>
<dbReference type="InParanoid" id="A0A3P8V2P1"/>
<dbReference type="Pfam" id="PF00567">
    <property type="entry name" value="TUDOR"/>
    <property type="match status" value="1"/>
</dbReference>
<dbReference type="CDD" id="cd22395">
    <property type="entry name" value="KH-I_AKAP1"/>
    <property type="match status" value="1"/>
</dbReference>
<dbReference type="PROSITE" id="PS50304">
    <property type="entry name" value="TUDOR"/>
    <property type="match status" value="1"/>
</dbReference>
<dbReference type="Ensembl" id="ENSCSET00000007424.1">
    <property type="protein sequence ID" value="ENSCSEP00000007346.1"/>
    <property type="gene ID" value="ENSCSEG00000004730.1"/>
</dbReference>
<accession>A0A3P8V2P1</accession>
<evidence type="ECO:0000313" key="5">
    <source>
        <dbReference type="Ensembl" id="ENSCSEP00000007346.1"/>
    </source>
</evidence>
<dbReference type="AlphaFoldDB" id="A0A3P8V2P1"/>
<dbReference type="SMART" id="SM00322">
    <property type="entry name" value="KH"/>
    <property type="match status" value="1"/>
</dbReference>
<reference evidence="5" key="3">
    <citation type="submission" date="2025-09" db="UniProtKB">
        <authorList>
            <consortium name="Ensembl"/>
        </authorList>
    </citation>
    <scope>IDENTIFICATION</scope>
</reference>
<dbReference type="InterPro" id="IPR036612">
    <property type="entry name" value="KH_dom_type_1_sf"/>
</dbReference>
<dbReference type="InterPro" id="IPR050621">
    <property type="entry name" value="Tudor_domain_containing"/>
</dbReference>
<organism evidence="5 6">
    <name type="scientific">Cynoglossus semilaevis</name>
    <name type="common">Tongue sole</name>
    <dbReference type="NCBI Taxonomy" id="244447"/>
    <lineage>
        <taxon>Eukaryota</taxon>
        <taxon>Metazoa</taxon>
        <taxon>Chordata</taxon>
        <taxon>Craniata</taxon>
        <taxon>Vertebrata</taxon>
        <taxon>Euteleostomi</taxon>
        <taxon>Actinopterygii</taxon>
        <taxon>Neopterygii</taxon>
        <taxon>Teleostei</taxon>
        <taxon>Neoteleostei</taxon>
        <taxon>Acanthomorphata</taxon>
        <taxon>Carangaria</taxon>
        <taxon>Pleuronectiformes</taxon>
        <taxon>Pleuronectoidei</taxon>
        <taxon>Cynoglossidae</taxon>
        <taxon>Cynoglossinae</taxon>
        <taxon>Cynoglossus</taxon>
    </lineage>
</organism>
<reference evidence="5" key="2">
    <citation type="submission" date="2025-08" db="UniProtKB">
        <authorList>
            <consortium name="Ensembl"/>
        </authorList>
    </citation>
    <scope>IDENTIFICATION</scope>
</reference>
<feature type="region of interest" description="Disordered" evidence="2">
    <location>
        <begin position="32"/>
        <end position="55"/>
    </location>
</feature>
<feature type="domain" description="Tudor" evidence="4">
    <location>
        <begin position="706"/>
        <end position="765"/>
    </location>
</feature>
<dbReference type="SUPFAM" id="SSF54791">
    <property type="entry name" value="Eukaryotic type KH-domain (KH-domain type I)"/>
    <property type="match status" value="1"/>
</dbReference>
<dbReference type="Gene3D" id="2.40.50.90">
    <property type="match status" value="1"/>
</dbReference>
<dbReference type="Pfam" id="PF00013">
    <property type="entry name" value="KH_1"/>
    <property type="match status" value="1"/>
</dbReference>
<dbReference type="GO" id="GO:0034237">
    <property type="term" value="F:protein kinase A regulatory subunit binding"/>
    <property type="evidence" value="ECO:0007669"/>
    <property type="project" value="TreeGrafter"/>
</dbReference>
<name>A0A3P8V2P1_CYNSE</name>
<feature type="compositionally biased region" description="Polar residues" evidence="2">
    <location>
        <begin position="45"/>
        <end position="54"/>
    </location>
</feature>
<dbReference type="InterPro" id="IPR002999">
    <property type="entry name" value="Tudor"/>
</dbReference>
<dbReference type="GO" id="GO:0003723">
    <property type="term" value="F:RNA binding"/>
    <property type="evidence" value="ECO:0007669"/>
    <property type="project" value="UniProtKB-UniRule"/>
</dbReference>
<keyword evidence="3" id="KW-0472">Membrane</keyword>
<proteinExistence type="predicted"/>
<keyword evidence="1" id="KW-0694">RNA-binding</keyword>
<dbReference type="PANTHER" id="PTHR22948">
    <property type="entry name" value="TUDOR DOMAIN CONTAINING PROTEIN"/>
    <property type="match status" value="1"/>
</dbReference>
<evidence type="ECO:0000256" key="3">
    <source>
        <dbReference type="SAM" id="Phobius"/>
    </source>
</evidence>
<dbReference type="SMART" id="SM00333">
    <property type="entry name" value="TUDOR"/>
    <property type="match status" value="1"/>
</dbReference>
<keyword evidence="3" id="KW-0812">Transmembrane</keyword>
<dbReference type="InterPro" id="IPR035437">
    <property type="entry name" value="SNase_OB-fold_sf"/>
</dbReference>
<dbReference type="PROSITE" id="PS50084">
    <property type="entry name" value="KH_TYPE_1"/>
    <property type="match status" value="1"/>
</dbReference>
<dbReference type="CDD" id="cd20407">
    <property type="entry name" value="Tudor_AKAP1"/>
    <property type="match status" value="1"/>
</dbReference>
<dbReference type="Gene3D" id="2.30.30.140">
    <property type="match status" value="1"/>
</dbReference>
<evidence type="ECO:0000256" key="2">
    <source>
        <dbReference type="SAM" id="MobiDB-lite"/>
    </source>
</evidence>
<dbReference type="InterPro" id="IPR004087">
    <property type="entry name" value="KH_dom"/>
</dbReference>
<evidence type="ECO:0000259" key="4">
    <source>
        <dbReference type="PROSITE" id="PS50304"/>
    </source>
</evidence>
<evidence type="ECO:0000256" key="1">
    <source>
        <dbReference type="PROSITE-ProRule" id="PRU00117"/>
    </source>
</evidence>
<dbReference type="GO" id="GO:0005739">
    <property type="term" value="C:mitochondrion"/>
    <property type="evidence" value="ECO:0007669"/>
    <property type="project" value="UniProtKB-ARBA"/>
</dbReference>
<dbReference type="InterPro" id="IPR047367">
    <property type="entry name" value="Tudor_AKAP1"/>
</dbReference>
<protein>
    <submittedName>
        <fullName evidence="5">A kinase (PRKA) anchor protein 1b</fullName>
    </submittedName>
</protein>
<dbReference type="STRING" id="244447.ENSCSEP00000007346"/>
<dbReference type="GeneTree" id="ENSGT00390000001360"/>